<dbReference type="GO" id="GO:0005975">
    <property type="term" value="P:carbohydrate metabolic process"/>
    <property type="evidence" value="ECO:0007669"/>
    <property type="project" value="InterPro"/>
</dbReference>
<dbReference type="PANTHER" id="PTHR31339">
    <property type="entry name" value="PECTIN LYASE-RELATED"/>
    <property type="match status" value="1"/>
</dbReference>
<proteinExistence type="inferred from homology"/>
<gene>
    <name evidence="6" type="primary">ga07085</name>
    <name evidence="6" type="ORF">PR202_ga07085</name>
</gene>
<dbReference type="GO" id="GO:0004650">
    <property type="term" value="F:polygalacturonase activity"/>
    <property type="evidence" value="ECO:0007669"/>
    <property type="project" value="InterPro"/>
</dbReference>
<accession>A0AAV5BZX1</accession>
<evidence type="ECO:0000256" key="5">
    <source>
        <dbReference type="SAM" id="SignalP"/>
    </source>
</evidence>
<evidence type="ECO:0000256" key="2">
    <source>
        <dbReference type="ARBA" id="ARBA00022801"/>
    </source>
</evidence>
<dbReference type="Proteomes" id="UP001054889">
    <property type="component" value="Unassembled WGS sequence"/>
</dbReference>
<evidence type="ECO:0000256" key="1">
    <source>
        <dbReference type="ARBA" id="ARBA00008834"/>
    </source>
</evidence>
<name>A0AAV5BZX1_ELECO</name>
<protein>
    <recommendedName>
        <fullName evidence="8">Polygalacturonase</fullName>
    </recommendedName>
</protein>
<keyword evidence="2 4" id="KW-0378">Hydrolase</keyword>
<organism evidence="6 7">
    <name type="scientific">Eleusine coracana subsp. coracana</name>
    <dbReference type="NCBI Taxonomy" id="191504"/>
    <lineage>
        <taxon>Eukaryota</taxon>
        <taxon>Viridiplantae</taxon>
        <taxon>Streptophyta</taxon>
        <taxon>Embryophyta</taxon>
        <taxon>Tracheophyta</taxon>
        <taxon>Spermatophyta</taxon>
        <taxon>Magnoliopsida</taxon>
        <taxon>Liliopsida</taxon>
        <taxon>Poales</taxon>
        <taxon>Poaceae</taxon>
        <taxon>PACMAD clade</taxon>
        <taxon>Chloridoideae</taxon>
        <taxon>Cynodonteae</taxon>
        <taxon>Eleusininae</taxon>
        <taxon>Eleusine</taxon>
    </lineage>
</organism>
<dbReference type="SUPFAM" id="SSF51126">
    <property type="entry name" value="Pectin lyase-like"/>
    <property type="match status" value="1"/>
</dbReference>
<comment type="caution">
    <text evidence="6">The sequence shown here is derived from an EMBL/GenBank/DDBJ whole genome shotgun (WGS) entry which is preliminary data.</text>
</comment>
<evidence type="ECO:0000313" key="6">
    <source>
        <dbReference type="EMBL" id="GJM90774.1"/>
    </source>
</evidence>
<reference evidence="6" key="2">
    <citation type="submission" date="2021-12" db="EMBL/GenBank/DDBJ databases">
        <title>Resequencing data analysis of finger millet.</title>
        <authorList>
            <person name="Hatakeyama M."/>
            <person name="Aluri S."/>
            <person name="Balachadran M.T."/>
            <person name="Sivarajan S.R."/>
            <person name="Poveda L."/>
            <person name="Shimizu-Inatsugi R."/>
            <person name="Schlapbach R."/>
            <person name="Sreeman S.M."/>
            <person name="Shimizu K.K."/>
        </authorList>
    </citation>
    <scope>NUCLEOTIDE SEQUENCE</scope>
</reference>
<sequence>MVAASLLRGLAVVLAVLQWTAARPCDAAGTVATCVGLAPLKQRAEVVSITEFGGVGDGRTLNTWAFRKAVYRIQHQRRRGGTTLHVPAGTWLTGSFNLTSHMTLFLARGAVLKATQDTRSWPLVAPLPSYGRGRELPGARYGSFIHGNGLRDVVITGDKGVIDGQGDVWWNMWRRKTLEHTRPNLVEFMHSSGIHISNIVLKNSPFWNIHPVYCERRIPLPTDSSSNVCIEDSYMSTGDDLVAIKSGWDEYGIAYGRASSGITVRRVRGSTPFSGVAVGSEASGGVRDVLVQDCAFSDTGYGVHVKTAVGRGGFVRNVTVDGVRLRNVRAGVRIVGDGGDHPDGRFSRLAVPVVEGVWVRNVWGVGVSEPGAIEGIPSRPFTRICLDNVKLYGGGKAAAWRCRDVKGAALGVSPSPCAELATSTSLASGSCA</sequence>
<dbReference type="InterPro" id="IPR006626">
    <property type="entry name" value="PbH1"/>
</dbReference>
<dbReference type="EMBL" id="BQKI01000003">
    <property type="protein sequence ID" value="GJM90774.1"/>
    <property type="molecule type" value="Genomic_DNA"/>
</dbReference>
<dbReference type="InterPro" id="IPR000743">
    <property type="entry name" value="Glyco_hydro_28"/>
</dbReference>
<evidence type="ECO:0000256" key="4">
    <source>
        <dbReference type="RuleBase" id="RU361169"/>
    </source>
</evidence>
<evidence type="ECO:0000313" key="7">
    <source>
        <dbReference type="Proteomes" id="UP001054889"/>
    </source>
</evidence>
<feature type="signal peptide" evidence="5">
    <location>
        <begin position="1"/>
        <end position="22"/>
    </location>
</feature>
<evidence type="ECO:0008006" key="8">
    <source>
        <dbReference type="Google" id="ProtNLM"/>
    </source>
</evidence>
<dbReference type="InterPro" id="IPR011050">
    <property type="entry name" value="Pectin_lyase_fold/virulence"/>
</dbReference>
<dbReference type="InterPro" id="IPR051801">
    <property type="entry name" value="GH28_Enzymes"/>
</dbReference>
<dbReference type="Gene3D" id="2.160.20.10">
    <property type="entry name" value="Single-stranded right-handed beta-helix, Pectin lyase-like"/>
    <property type="match status" value="2"/>
</dbReference>
<keyword evidence="7" id="KW-1185">Reference proteome</keyword>
<keyword evidence="5" id="KW-0732">Signal</keyword>
<dbReference type="SMART" id="SM00710">
    <property type="entry name" value="PbH1"/>
    <property type="match status" value="5"/>
</dbReference>
<comment type="similarity">
    <text evidence="1 4">Belongs to the glycosyl hydrolase 28 family.</text>
</comment>
<dbReference type="Pfam" id="PF00295">
    <property type="entry name" value="Glyco_hydro_28"/>
    <property type="match status" value="2"/>
</dbReference>
<dbReference type="PANTHER" id="PTHR31339:SF3">
    <property type="entry name" value="PECTIN LYASE-LIKE SUPERFAMILY PROTEIN"/>
    <property type="match status" value="1"/>
</dbReference>
<dbReference type="InterPro" id="IPR012334">
    <property type="entry name" value="Pectin_lyas_fold"/>
</dbReference>
<reference evidence="6" key="1">
    <citation type="journal article" date="2018" name="DNA Res.">
        <title>Multiple hybrid de novo genome assembly of finger millet, an orphan allotetraploid crop.</title>
        <authorList>
            <person name="Hatakeyama M."/>
            <person name="Aluri S."/>
            <person name="Balachadran M.T."/>
            <person name="Sivarajan S.R."/>
            <person name="Patrignani A."/>
            <person name="Gruter S."/>
            <person name="Poveda L."/>
            <person name="Shimizu-Inatsugi R."/>
            <person name="Baeten J."/>
            <person name="Francoijs K.J."/>
            <person name="Nataraja K.N."/>
            <person name="Reddy Y.A.N."/>
            <person name="Phadnis S."/>
            <person name="Ravikumar R.L."/>
            <person name="Schlapbach R."/>
            <person name="Sreeman S.M."/>
            <person name="Shimizu K.K."/>
        </authorList>
    </citation>
    <scope>NUCLEOTIDE SEQUENCE</scope>
</reference>
<keyword evidence="3 4" id="KW-0326">Glycosidase</keyword>
<dbReference type="AlphaFoldDB" id="A0AAV5BZX1"/>
<feature type="chain" id="PRO_5043865062" description="Polygalacturonase" evidence="5">
    <location>
        <begin position="23"/>
        <end position="432"/>
    </location>
</feature>
<evidence type="ECO:0000256" key="3">
    <source>
        <dbReference type="ARBA" id="ARBA00023295"/>
    </source>
</evidence>